<dbReference type="InterPro" id="IPR050678">
    <property type="entry name" value="DNA_Partitioning_ATPase"/>
</dbReference>
<evidence type="ECO:0000313" key="2">
    <source>
        <dbReference type="EMBL" id="MCY6369408.1"/>
    </source>
</evidence>
<protein>
    <submittedName>
        <fullName evidence="2">AAA family ATPase</fullName>
    </submittedName>
</protein>
<evidence type="ECO:0000259" key="1">
    <source>
        <dbReference type="Pfam" id="PF13614"/>
    </source>
</evidence>
<dbReference type="PANTHER" id="PTHR13696:SF99">
    <property type="entry name" value="COBYRINIC ACID AC-DIAMIDE SYNTHASE"/>
    <property type="match status" value="1"/>
</dbReference>
<organism evidence="2 3">
    <name type="scientific">Clostridium ganghwense</name>
    <dbReference type="NCBI Taxonomy" id="312089"/>
    <lineage>
        <taxon>Bacteria</taxon>
        <taxon>Bacillati</taxon>
        <taxon>Bacillota</taxon>
        <taxon>Clostridia</taxon>
        <taxon>Eubacteriales</taxon>
        <taxon>Clostridiaceae</taxon>
        <taxon>Clostridium</taxon>
    </lineage>
</organism>
<gene>
    <name evidence="2" type="ORF">OXH55_01945</name>
</gene>
<dbReference type="EMBL" id="JAPQES010000001">
    <property type="protein sequence ID" value="MCY6369408.1"/>
    <property type="molecule type" value="Genomic_DNA"/>
</dbReference>
<dbReference type="Pfam" id="PF13614">
    <property type="entry name" value="AAA_31"/>
    <property type="match status" value="1"/>
</dbReference>
<dbReference type="RefSeq" id="WP_268047756.1">
    <property type="nucleotide sequence ID" value="NZ_JAPQES010000001.1"/>
</dbReference>
<evidence type="ECO:0000313" key="3">
    <source>
        <dbReference type="Proteomes" id="UP001079657"/>
    </source>
</evidence>
<feature type="domain" description="AAA" evidence="1">
    <location>
        <begin position="1"/>
        <end position="203"/>
    </location>
</feature>
<dbReference type="PANTHER" id="PTHR13696">
    <property type="entry name" value="P-LOOP CONTAINING NUCLEOSIDE TRIPHOSPHATE HYDROLASE"/>
    <property type="match status" value="1"/>
</dbReference>
<accession>A0ABT4CKG2</accession>
<sequence>MKIVSIINYKGGVGKTTLTANIGAKLASEGKRVLLIDLDPQASLTFSFISVDNWKEKYQEEKTIKSWYESFTDRRELRNLSDFIITPEKVNKKVDGKLDIICSHLGLINIDLELAVMLGGASPRQQRNNYLKVYSLLAQGIAGIHKEYDFVIIDCPPNFNIVTKSGLVASDFYIVPAKPDYLSTLGIDQIDKHVKELVNDYNNYSIQDENVEYSKINPKMLGVVSTMVGIKNDKPIISQQQYISKMKLLDIPVFQVKLRDNKSIYSDAGEFGIPVVLKKANNKTANMVNLELNKVTLEILNKISGRDKKHE</sequence>
<proteinExistence type="predicted"/>
<dbReference type="Proteomes" id="UP001079657">
    <property type="component" value="Unassembled WGS sequence"/>
</dbReference>
<name>A0ABT4CKG2_9CLOT</name>
<dbReference type="Gene3D" id="3.40.50.300">
    <property type="entry name" value="P-loop containing nucleotide triphosphate hydrolases"/>
    <property type="match status" value="1"/>
</dbReference>
<comment type="caution">
    <text evidence="2">The sequence shown here is derived from an EMBL/GenBank/DDBJ whole genome shotgun (WGS) entry which is preliminary data.</text>
</comment>
<dbReference type="CDD" id="cd02042">
    <property type="entry name" value="ParAB_family"/>
    <property type="match status" value="1"/>
</dbReference>
<dbReference type="InterPro" id="IPR027417">
    <property type="entry name" value="P-loop_NTPase"/>
</dbReference>
<dbReference type="InterPro" id="IPR025669">
    <property type="entry name" value="AAA_dom"/>
</dbReference>
<dbReference type="SUPFAM" id="SSF52540">
    <property type="entry name" value="P-loop containing nucleoside triphosphate hydrolases"/>
    <property type="match status" value="1"/>
</dbReference>
<reference evidence="2" key="1">
    <citation type="submission" date="2022-12" db="EMBL/GenBank/DDBJ databases">
        <authorList>
            <person name="Wang J."/>
        </authorList>
    </citation>
    <scope>NUCLEOTIDE SEQUENCE</scope>
    <source>
        <strain evidence="2">HY-42-06</strain>
    </source>
</reference>
<keyword evidence="3" id="KW-1185">Reference proteome</keyword>